<dbReference type="Pfam" id="PF20434">
    <property type="entry name" value="BD-FAE"/>
    <property type="match status" value="1"/>
</dbReference>
<dbReference type="PANTHER" id="PTHR48081">
    <property type="entry name" value="AB HYDROLASE SUPERFAMILY PROTEIN C4A8.06C"/>
    <property type="match status" value="1"/>
</dbReference>
<keyword evidence="2" id="KW-0472">Membrane</keyword>
<dbReference type="Gene3D" id="3.40.50.1820">
    <property type="entry name" value="alpha/beta hydrolase"/>
    <property type="match status" value="1"/>
</dbReference>
<dbReference type="AlphaFoldDB" id="A0A7V4KER1"/>
<reference evidence="4" key="1">
    <citation type="journal article" date="2020" name="mSystems">
        <title>Genome- and Community-Level Interaction Insights into Carbon Utilization and Element Cycling Functions of Hydrothermarchaeota in Hydrothermal Sediment.</title>
        <authorList>
            <person name="Zhou Z."/>
            <person name="Liu Y."/>
            <person name="Xu W."/>
            <person name="Pan J."/>
            <person name="Luo Z.H."/>
            <person name="Li M."/>
        </authorList>
    </citation>
    <scope>NUCLEOTIDE SEQUENCE [LARGE SCALE GENOMIC DNA]</scope>
    <source>
        <strain evidence="4">SpSt-61</strain>
    </source>
</reference>
<name>A0A7V4KER1_FERPE</name>
<evidence type="ECO:0000313" key="4">
    <source>
        <dbReference type="EMBL" id="HGU53811.1"/>
    </source>
</evidence>
<keyword evidence="1 4" id="KW-0378">Hydrolase</keyword>
<dbReference type="GO" id="GO:0016787">
    <property type="term" value="F:hydrolase activity"/>
    <property type="evidence" value="ECO:0007669"/>
    <property type="project" value="UniProtKB-KW"/>
</dbReference>
<proteinExistence type="predicted"/>
<evidence type="ECO:0000256" key="1">
    <source>
        <dbReference type="ARBA" id="ARBA00022801"/>
    </source>
</evidence>
<dbReference type="SUPFAM" id="SSF53474">
    <property type="entry name" value="alpha/beta-Hydrolases"/>
    <property type="match status" value="1"/>
</dbReference>
<gene>
    <name evidence="4" type="ORF">ENT78_09885</name>
</gene>
<dbReference type="InterPro" id="IPR050300">
    <property type="entry name" value="GDXG_lipolytic_enzyme"/>
</dbReference>
<evidence type="ECO:0000256" key="2">
    <source>
        <dbReference type="SAM" id="Phobius"/>
    </source>
</evidence>
<feature type="transmembrane region" description="Helical" evidence="2">
    <location>
        <begin position="21"/>
        <end position="49"/>
    </location>
</feature>
<dbReference type="InterPro" id="IPR029058">
    <property type="entry name" value="AB_hydrolase_fold"/>
</dbReference>
<evidence type="ECO:0000259" key="3">
    <source>
        <dbReference type="Pfam" id="PF20434"/>
    </source>
</evidence>
<feature type="domain" description="BD-FAE-like" evidence="3">
    <location>
        <begin position="101"/>
        <end position="287"/>
    </location>
</feature>
<comment type="caution">
    <text evidence="4">The sequence shown here is derived from an EMBL/GenBank/DDBJ whole genome shotgun (WGS) entry which is preliminary data.</text>
</comment>
<sequence length="331" mass="37718">MNENRSVKFFSNLTHIAKIILFTKGILILFSFVLAFTNFLLFLIVVMILNIPLLRKSIFGRLPTDTKELRKSNVLSNHETYEYLPGLFLDVFYPPIFNVSKKSQHVKGIVLFAHGGGWISGYRRQPNNISWYRYLVSKGFIVATIDYERGYKAGIEKLIEELLQAVVFLENHLANKLGINEKVSLMGLSAGGHLALLATSRIPERVKNVVAYYSPCDLLDIWHSASIFARFAAAATLKRLPTRAKDVYERYSPINNIAENYPPTLLVHGLKDSVVPYFSSVKMFKNLREKGLPAKLLLHPKGDHGFEFVLRDRKTVDIIEKTAQFLEGKLW</sequence>
<keyword evidence="2" id="KW-0812">Transmembrane</keyword>
<dbReference type="InterPro" id="IPR049492">
    <property type="entry name" value="BD-FAE-like_dom"/>
</dbReference>
<organism evidence="4">
    <name type="scientific">Fervidobacterium pennivorans</name>
    <dbReference type="NCBI Taxonomy" id="93466"/>
    <lineage>
        <taxon>Bacteria</taxon>
        <taxon>Thermotogati</taxon>
        <taxon>Thermotogota</taxon>
        <taxon>Thermotogae</taxon>
        <taxon>Thermotogales</taxon>
        <taxon>Fervidobacteriaceae</taxon>
        <taxon>Fervidobacterium</taxon>
    </lineage>
</organism>
<accession>A0A7V4KER1</accession>
<protein>
    <submittedName>
        <fullName evidence="4">Alpha/beta hydrolase</fullName>
    </submittedName>
</protein>
<keyword evidence="2" id="KW-1133">Transmembrane helix</keyword>
<dbReference type="EMBL" id="DSZZ01000465">
    <property type="protein sequence ID" value="HGU53811.1"/>
    <property type="molecule type" value="Genomic_DNA"/>
</dbReference>